<dbReference type="PANTHER" id="PTHR11360:SF287">
    <property type="entry name" value="MFS MONOCARBOXYLATE TRANSPORTER"/>
    <property type="match status" value="1"/>
</dbReference>
<dbReference type="GO" id="GO:0016020">
    <property type="term" value="C:membrane"/>
    <property type="evidence" value="ECO:0007669"/>
    <property type="project" value="UniProtKB-SubCell"/>
</dbReference>
<dbReference type="PANTHER" id="PTHR11360">
    <property type="entry name" value="MONOCARBOXYLATE TRANSPORTER"/>
    <property type="match status" value="1"/>
</dbReference>
<dbReference type="AlphaFoldDB" id="A0A8H6SHX2"/>
<gene>
    <name evidence="5" type="ORF">HMN09_00982500</name>
</gene>
<feature type="transmembrane region" description="Helical" evidence="4">
    <location>
        <begin position="269"/>
        <end position="290"/>
    </location>
</feature>
<evidence type="ECO:0000256" key="2">
    <source>
        <dbReference type="ARBA" id="ARBA00006727"/>
    </source>
</evidence>
<feature type="region of interest" description="Disordered" evidence="3">
    <location>
        <begin position="1"/>
        <end position="42"/>
    </location>
</feature>
<comment type="similarity">
    <text evidence="2">Belongs to the major facilitator superfamily. Monocarboxylate porter (TC 2.A.1.13) family.</text>
</comment>
<evidence type="ECO:0008006" key="7">
    <source>
        <dbReference type="Google" id="ProtNLM"/>
    </source>
</evidence>
<reference evidence="5" key="1">
    <citation type="submission" date="2020-05" db="EMBL/GenBank/DDBJ databases">
        <title>Mycena genomes resolve the evolution of fungal bioluminescence.</title>
        <authorList>
            <person name="Tsai I.J."/>
        </authorList>
    </citation>
    <scope>NUCLEOTIDE SEQUENCE</scope>
    <source>
        <strain evidence="5">110903Hualien_Pintung</strain>
    </source>
</reference>
<feature type="transmembrane region" description="Helical" evidence="4">
    <location>
        <begin position="331"/>
        <end position="353"/>
    </location>
</feature>
<proteinExistence type="inferred from homology"/>
<keyword evidence="4" id="KW-1133">Transmembrane helix</keyword>
<dbReference type="InterPro" id="IPR011701">
    <property type="entry name" value="MFS"/>
</dbReference>
<feature type="transmembrane region" description="Helical" evidence="4">
    <location>
        <begin position="447"/>
        <end position="468"/>
    </location>
</feature>
<evidence type="ECO:0000256" key="1">
    <source>
        <dbReference type="ARBA" id="ARBA00004141"/>
    </source>
</evidence>
<feature type="compositionally biased region" description="Basic and acidic residues" evidence="3">
    <location>
        <begin position="26"/>
        <end position="39"/>
    </location>
</feature>
<dbReference type="InterPro" id="IPR036259">
    <property type="entry name" value="MFS_trans_sf"/>
</dbReference>
<evidence type="ECO:0000256" key="3">
    <source>
        <dbReference type="SAM" id="MobiDB-lite"/>
    </source>
</evidence>
<feature type="transmembrane region" description="Helical" evidence="4">
    <location>
        <begin position="191"/>
        <end position="210"/>
    </location>
</feature>
<keyword evidence="6" id="KW-1185">Reference proteome</keyword>
<feature type="transmembrane region" description="Helical" evidence="4">
    <location>
        <begin position="133"/>
        <end position="151"/>
    </location>
</feature>
<comment type="caution">
    <text evidence="5">The sequence shown here is derived from an EMBL/GenBank/DDBJ whole genome shotgun (WGS) entry which is preliminary data.</text>
</comment>
<dbReference type="Gene3D" id="1.20.1250.20">
    <property type="entry name" value="MFS general substrate transporter like domains"/>
    <property type="match status" value="2"/>
</dbReference>
<dbReference type="OrthoDB" id="2213137at2759"/>
<feature type="transmembrane region" description="Helical" evidence="4">
    <location>
        <begin position="157"/>
        <end position="179"/>
    </location>
</feature>
<evidence type="ECO:0000313" key="5">
    <source>
        <dbReference type="EMBL" id="KAF7299766.1"/>
    </source>
</evidence>
<keyword evidence="4" id="KW-0472">Membrane</keyword>
<dbReference type="GO" id="GO:0022857">
    <property type="term" value="F:transmembrane transporter activity"/>
    <property type="evidence" value="ECO:0007669"/>
    <property type="project" value="InterPro"/>
</dbReference>
<organism evidence="5 6">
    <name type="scientific">Mycena chlorophos</name>
    <name type="common">Agaric fungus</name>
    <name type="synonym">Agaricus chlorophos</name>
    <dbReference type="NCBI Taxonomy" id="658473"/>
    <lineage>
        <taxon>Eukaryota</taxon>
        <taxon>Fungi</taxon>
        <taxon>Dikarya</taxon>
        <taxon>Basidiomycota</taxon>
        <taxon>Agaricomycotina</taxon>
        <taxon>Agaricomycetes</taxon>
        <taxon>Agaricomycetidae</taxon>
        <taxon>Agaricales</taxon>
        <taxon>Marasmiineae</taxon>
        <taxon>Mycenaceae</taxon>
        <taxon>Mycena</taxon>
    </lineage>
</organism>
<feature type="transmembrane region" description="Helical" evidence="4">
    <location>
        <begin position="101"/>
        <end position="121"/>
    </location>
</feature>
<protein>
    <recommendedName>
        <fullName evidence="7">MFS general substrate transporter</fullName>
    </recommendedName>
</protein>
<comment type="subcellular location">
    <subcellularLocation>
        <location evidence="1">Membrane</location>
        <topology evidence="1">Multi-pass membrane protein</topology>
    </subcellularLocation>
</comment>
<feature type="transmembrane region" description="Helical" evidence="4">
    <location>
        <begin position="61"/>
        <end position="81"/>
    </location>
</feature>
<sequence>MSRPDEVELAVRTPLPSPSSTLAAETTHEHSLPPTDRENSPSLMLMPLLRPQPISFPSGKLAASFFVEAIVWGFPNAYGVFLDSYLQDPRFENQDAATTLLPLVGTLSSGIIYCSGVIFNPISARFPQHQRKAMWAGAVACCLSLFGASYARTIAELVALQGILYAVGGAILYLSCLSYMSEWFVVKRGTANGILFAGTAAGGLLLPLTLPHLIAKFGTPKTLRILSITIGVLLALLLPFVKGRLPQTRTVIRGPAPRGLRDWFRRREFWVFLTVNTLQGLGYFVPILYLPTFASNLNLSSSNSAVTLAMLNGASVVGRMSMGYLSDKFDFWLLALSSLFATSVATFVLWGVLSHSFAGLLVFGVAYGSLASGWSSLWAGMVRPLAQDDATTSTALYGYFLFSRGFGNIVSTPISARLYARAHSNSTSELLHHPTGYDVGDGRFKTMIVYVGTCFAGAALFAAIGWGMEGMQKRQARSRDSS</sequence>
<feature type="transmembrane region" description="Helical" evidence="4">
    <location>
        <begin position="360"/>
        <end position="379"/>
    </location>
</feature>
<keyword evidence="4" id="KW-0812">Transmembrane</keyword>
<accession>A0A8H6SHX2</accession>
<name>A0A8H6SHX2_MYCCL</name>
<dbReference type="Proteomes" id="UP000613580">
    <property type="component" value="Unassembled WGS sequence"/>
</dbReference>
<dbReference type="Pfam" id="PF07690">
    <property type="entry name" value="MFS_1"/>
    <property type="match status" value="1"/>
</dbReference>
<dbReference type="SUPFAM" id="SSF103473">
    <property type="entry name" value="MFS general substrate transporter"/>
    <property type="match status" value="1"/>
</dbReference>
<evidence type="ECO:0000256" key="4">
    <source>
        <dbReference type="SAM" id="Phobius"/>
    </source>
</evidence>
<feature type="transmembrane region" description="Helical" evidence="4">
    <location>
        <begin position="222"/>
        <end position="241"/>
    </location>
</feature>
<dbReference type="EMBL" id="JACAZE010000014">
    <property type="protein sequence ID" value="KAF7299766.1"/>
    <property type="molecule type" value="Genomic_DNA"/>
</dbReference>
<dbReference type="InterPro" id="IPR050327">
    <property type="entry name" value="Proton-linked_MCT"/>
</dbReference>
<evidence type="ECO:0000313" key="6">
    <source>
        <dbReference type="Proteomes" id="UP000613580"/>
    </source>
</evidence>